<sequence length="145" mass="16732">MMYKMGRGSLIEEFWHSDYGIPLFCATMSRVRFQTILRYFRFDDGNTKDLEEKKGENEAEVMQETLDLFVVQCKTSFMPSSNITVDLCSYRGICSFKVYIPSKPRKYGIKIWCAVDCKHVYLVNLQNYTVQGGDVRDLCVASGSE</sequence>
<organism evidence="2 3">
    <name type="scientific">Dryococelus australis</name>
    <dbReference type="NCBI Taxonomy" id="614101"/>
    <lineage>
        <taxon>Eukaryota</taxon>
        <taxon>Metazoa</taxon>
        <taxon>Ecdysozoa</taxon>
        <taxon>Arthropoda</taxon>
        <taxon>Hexapoda</taxon>
        <taxon>Insecta</taxon>
        <taxon>Pterygota</taxon>
        <taxon>Neoptera</taxon>
        <taxon>Polyneoptera</taxon>
        <taxon>Phasmatodea</taxon>
        <taxon>Verophasmatodea</taxon>
        <taxon>Anareolatae</taxon>
        <taxon>Phasmatidae</taxon>
        <taxon>Eurycanthinae</taxon>
        <taxon>Dryococelus</taxon>
    </lineage>
</organism>
<keyword evidence="3" id="KW-1185">Reference proteome</keyword>
<dbReference type="Proteomes" id="UP001159363">
    <property type="component" value="Chromosome 6"/>
</dbReference>
<gene>
    <name evidence="2" type="ORF">PR048_019686</name>
</gene>
<dbReference type="PANTHER" id="PTHR46599">
    <property type="entry name" value="PIGGYBAC TRANSPOSABLE ELEMENT-DERIVED PROTEIN 4"/>
    <property type="match status" value="1"/>
</dbReference>
<evidence type="ECO:0000259" key="1">
    <source>
        <dbReference type="Pfam" id="PF13843"/>
    </source>
</evidence>
<protein>
    <recommendedName>
        <fullName evidence="1">PiggyBac transposable element-derived protein domain-containing protein</fullName>
    </recommendedName>
</protein>
<dbReference type="PANTHER" id="PTHR46599:SF6">
    <property type="entry name" value="DUAL SPECIFICITY PHOSPHATASE 26"/>
    <property type="match status" value="1"/>
</dbReference>
<evidence type="ECO:0000313" key="3">
    <source>
        <dbReference type="Proteomes" id="UP001159363"/>
    </source>
</evidence>
<comment type="caution">
    <text evidence="2">The sequence shown here is derived from an EMBL/GenBank/DDBJ whole genome shotgun (WGS) entry which is preliminary data.</text>
</comment>
<reference evidence="2 3" key="1">
    <citation type="submission" date="2023-02" db="EMBL/GenBank/DDBJ databases">
        <title>LHISI_Scaffold_Assembly.</title>
        <authorList>
            <person name="Stuart O.P."/>
            <person name="Cleave R."/>
            <person name="Magrath M.J.L."/>
            <person name="Mikheyev A.S."/>
        </authorList>
    </citation>
    <scope>NUCLEOTIDE SEQUENCE [LARGE SCALE GENOMIC DNA]</scope>
    <source>
        <strain evidence="2">Daus_M_001</strain>
        <tissue evidence="2">Leg muscle</tissue>
    </source>
</reference>
<accession>A0ABQ9H470</accession>
<name>A0ABQ9H470_9NEOP</name>
<feature type="domain" description="PiggyBac transposable element-derived protein" evidence="1">
    <location>
        <begin position="11"/>
        <end position="136"/>
    </location>
</feature>
<evidence type="ECO:0000313" key="2">
    <source>
        <dbReference type="EMBL" id="KAJ8879080.1"/>
    </source>
</evidence>
<dbReference type="Pfam" id="PF13843">
    <property type="entry name" value="DDE_Tnp_1_7"/>
    <property type="match status" value="1"/>
</dbReference>
<dbReference type="EMBL" id="JARBHB010000007">
    <property type="protein sequence ID" value="KAJ8879080.1"/>
    <property type="molecule type" value="Genomic_DNA"/>
</dbReference>
<dbReference type="InterPro" id="IPR029526">
    <property type="entry name" value="PGBD"/>
</dbReference>
<proteinExistence type="predicted"/>